<comment type="cofactor">
    <cofactor evidence="1">
        <name>FAD</name>
        <dbReference type="ChEBI" id="CHEBI:57692"/>
    </cofactor>
</comment>
<evidence type="ECO:0000256" key="2">
    <source>
        <dbReference type="ARBA" id="ARBA00022630"/>
    </source>
</evidence>
<dbReference type="NCBIfam" id="NF008726">
    <property type="entry name" value="PRK11728.1"/>
    <property type="match status" value="1"/>
</dbReference>
<dbReference type="SUPFAM" id="SSF51905">
    <property type="entry name" value="FAD/NAD(P)-binding domain"/>
    <property type="match status" value="1"/>
</dbReference>
<comment type="caution">
    <text evidence="7">The sequence shown here is derived from an EMBL/GenBank/DDBJ whole genome shotgun (WGS) entry which is preliminary data.</text>
</comment>
<dbReference type="Proteomes" id="UP000254720">
    <property type="component" value="Unassembled WGS sequence"/>
</dbReference>
<sequence length="401" mass="45133">MHESEFLIVGAGIVGLALARELIEQGAERIIILEKESGLGFHASGRNSGVLHAGIYYPPNTLKAQLCLKGNLLLQDYCQQKGLPLVKAGKVIVARDESELPTLLQLHDRAKENGAWVEMVDEKQLASIEPNAKTVKQALYSHYTALIDNKAILNSLQQDLMQSRRVKFLFSAAFKSLKDEFTATTTKGNIRFKQFINTAGAHADRVAHHFGVGKDYYFIPFKGIYHKLKPEKAHLVNGNIYPVPHLGNPFLGVHFTKNINGDVYVGPTAIPAFGRENYGILQGIDREMLKIVLNEIMLYCVNPEFRKVALEEPKKYLPAYFYRDAKKLVKELEPGWLARAPKVGIRPQLISLRDKKLLMDFLVVKERHSLHILNAISPAFTSSMAFAKYIVREYFKGFNAN</sequence>
<keyword evidence="2" id="KW-0285">Flavoprotein</keyword>
<gene>
    <name evidence="7" type="ORF">C8D86_10711</name>
</gene>
<keyword evidence="4" id="KW-0560">Oxidoreductase</keyword>
<dbReference type="Gene3D" id="3.50.50.60">
    <property type="entry name" value="FAD/NAD(P)-binding domain"/>
    <property type="match status" value="1"/>
</dbReference>
<feature type="domain" description="FAD dependent oxidoreductase" evidence="6">
    <location>
        <begin position="6"/>
        <end position="391"/>
    </location>
</feature>
<dbReference type="GO" id="GO:0005737">
    <property type="term" value="C:cytoplasm"/>
    <property type="evidence" value="ECO:0007669"/>
    <property type="project" value="TreeGrafter"/>
</dbReference>
<dbReference type="Gene3D" id="3.30.9.10">
    <property type="entry name" value="D-Amino Acid Oxidase, subunit A, domain 2"/>
    <property type="match status" value="1"/>
</dbReference>
<evidence type="ECO:0000256" key="5">
    <source>
        <dbReference type="ARBA" id="ARBA00037941"/>
    </source>
</evidence>
<reference evidence="7 8" key="1">
    <citation type="submission" date="2018-07" db="EMBL/GenBank/DDBJ databases">
        <title>Genomic Encyclopedia of Type Strains, Phase IV (KMG-IV): sequencing the most valuable type-strain genomes for metagenomic binning, comparative biology and taxonomic classification.</title>
        <authorList>
            <person name="Goeker M."/>
        </authorList>
    </citation>
    <scope>NUCLEOTIDE SEQUENCE [LARGE SCALE GENOMIC DNA]</scope>
    <source>
        <strain evidence="7 8">DSM 16500</strain>
    </source>
</reference>
<evidence type="ECO:0000313" key="8">
    <source>
        <dbReference type="Proteomes" id="UP000254720"/>
    </source>
</evidence>
<name>A0A370GN27_9COXI</name>
<comment type="similarity">
    <text evidence="5">Belongs to the L2HGDH family.</text>
</comment>
<dbReference type="PANTHER" id="PTHR43104:SF2">
    <property type="entry name" value="L-2-HYDROXYGLUTARATE DEHYDROGENASE, MITOCHONDRIAL"/>
    <property type="match status" value="1"/>
</dbReference>
<dbReference type="RefSeq" id="WP_114834006.1">
    <property type="nucleotide sequence ID" value="NZ_LR699114.1"/>
</dbReference>
<accession>A0A370GN27</accession>
<keyword evidence="8" id="KW-1185">Reference proteome</keyword>
<proteinExistence type="inferred from homology"/>
<evidence type="ECO:0000256" key="1">
    <source>
        <dbReference type="ARBA" id="ARBA00001974"/>
    </source>
</evidence>
<protein>
    <submittedName>
        <fullName evidence="7">L-2-hydroxyglutarate oxidase LhgO</fullName>
    </submittedName>
</protein>
<dbReference type="InterPro" id="IPR036188">
    <property type="entry name" value="FAD/NAD-bd_sf"/>
</dbReference>
<evidence type="ECO:0000313" key="7">
    <source>
        <dbReference type="EMBL" id="RDI45135.1"/>
    </source>
</evidence>
<dbReference type="Pfam" id="PF01266">
    <property type="entry name" value="DAO"/>
    <property type="match status" value="1"/>
</dbReference>
<dbReference type="PANTHER" id="PTHR43104">
    <property type="entry name" value="L-2-HYDROXYGLUTARATE DEHYDROGENASE, MITOCHONDRIAL"/>
    <property type="match status" value="1"/>
</dbReference>
<dbReference type="AlphaFoldDB" id="A0A370GN27"/>
<dbReference type="OrthoDB" id="9801699at2"/>
<dbReference type="GO" id="GO:0047545">
    <property type="term" value="F:(S)-2-hydroxyglutarate dehydrogenase activity"/>
    <property type="evidence" value="ECO:0007669"/>
    <property type="project" value="TreeGrafter"/>
</dbReference>
<dbReference type="EMBL" id="QQAX01000007">
    <property type="protein sequence ID" value="RDI45135.1"/>
    <property type="molecule type" value="Genomic_DNA"/>
</dbReference>
<keyword evidence="3" id="KW-0274">FAD</keyword>
<dbReference type="InterPro" id="IPR006076">
    <property type="entry name" value="FAD-dep_OxRdtase"/>
</dbReference>
<evidence type="ECO:0000256" key="3">
    <source>
        <dbReference type="ARBA" id="ARBA00022827"/>
    </source>
</evidence>
<evidence type="ECO:0000256" key="4">
    <source>
        <dbReference type="ARBA" id="ARBA00023002"/>
    </source>
</evidence>
<organism evidence="7 8">
    <name type="scientific">Aquicella lusitana</name>
    <dbReference type="NCBI Taxonomy" id="254246"/>
    <lineage>
        <taxon>Bacteria</taxon>
        <taxon>Pseudomonadati</taxon>
        <taxon>Pseudomonadota</taxon>
        <taxon>Gammaproteobacteria</taxon>
        <taxon>Legionellales</taxon>
        <taxon>Coxiellaceae</taxon>
        <taxon>Aquicella</taxon>
    </lineage>
</organism>
<evidence type="ECO:0000259" key="6">
    <source>
        <dbReference type="Pfam" id="PF01266"/>
    </source>
</evidence>